<dbReference type="SUPFAM" id="SSF46689">
    <property type="entry name" value="Homeodomain-like"/>
    <property type="match status" value="1"/>
</dbReference>
<name>A0A329Y0H3_RHITR</name>
<evidence type="ECO:0000313" key="3">
    <source>
        <dbReference type="Proteomes" id="UP000251205"/>
    </source>
</evidence>
<dbReference type="Gene3D" id="1.10.10.60">
    <property type="entry name" value="Homeodomain-like"/>
    <property type="match status" value="1"/>
</dbReference>
<accession>A0A329Y0H3</accession>
<dbReference type="AlphaFoldDB" id="A0A329Y0H3"/>
<feature type="region of interest" description="Disordered" evidence="1">
    <location>
        <begin position="18"/>
        <end position="38"/>
    </location>
</feature>
<evidence type="ECO:0000256" key="1">
    <source>
        <dbReference type="SAM" id="MobiDB-lite"/>
    </source>
</evidence>
<sequence>MPVDGELFETSAGKHVVSPGTIPLSHPSAATTRRKSENVLRLKADGRSTDDIAREAGVSRATVTRILRYVERAAAS</sequence>
<comment type="caution">
    <text evidence="2">The sequence shown here is derived from an EMBL/GenBank/DDBJ whole genome shotgun (WGS) entry which is preliminary data.</text>
</comment>
<dbReference type="InterPro" id="IPR009057">
    <property type="entry name" value="Homeodomain-like_sf"/>
</dbReference>
<dbReference type="Pfam" id="PF13384">
    <property type="entry name" value="HTH_23"/>
    <property type="match status" value="1"/>
</dbReference>
<proteinExistence type="predicted"/>
<reference evidence="2 3" key="1">
    <citation type="submission" date="2018-06" db="EMBL/GenBank/DDBJ databases">
        <title>Whole Genome Sequence of an efficient microsymbiont, Rhizobium tropici.</title>
        <authorList>
            <person name="Srinivasan R."/>
            <person name="Singh H.V."/>
            <person name="Srivastava R."/>
            <person name="Kumari B."/>
            <person name="Radhakrishna A."/>
        </authorList>
    </citation>
    <scope>NUCLEOTIDE SEQUENCE [LARGE SCALE GENOMIC DNA]</scope>
    <source>
        <strain evidence="2 3">IGFRI Rhizo-19</strain>
    </source>
</reference>
<evidence type="ECO:0008006" key="4">
    <source>
        <dbReference type="Google" id="ProtNLM"/>
    </source>
</evidence>
<dbReference type="EMBL" id="QMKK01000061">
    <property type="protein sequence ID" value="RAX37429.1"/>
    <property type="molecule type" value="Genomic_DNA"/>
</dbReference>
<organism evidence="2 3">
    <name type="scientific">Rhizobium tropici</name>
    <dbReference type="NCBI Taxonomy" id="398"/>
    <lineage>
        <taxon>Bacteria</taxon>
        <taxon>Pseudomonadati</taxon>
        <taxon>Pseudomonadota</taxon>
        <taxon>Alphaproteobacteria</taxon>
        <taxon>Hyphomicrobiales</taxon>
        <taxon>Rhizobiaceae</taxon>
        <taxon>Rhizobium/Agrobacterium group</taxon>
        <taxon>Rhizobium</taxon>
    </lineage>
</organism>
<dbReference type="OrthoDB" id="8372764at2"/>
<dbReference type="Proteomes" id="UP000251205">
    <property type="component" value="Unassembled WGS sequence"/>
</dbReference>
<evidence type="ECO:0000313" key="2">
    <source>
        <dbReference type="EMBL" id="RAX37429.1"/>
    </source>
</evidence>
<protein>
    <recommendedName>
        <fullName evidence="4">Homeodomain-like domain-containing protein</fullName>
    </recommendedName>
</protein>
<gene>
    <name evidence="2" type="ORF">DQ393_32020</name>
</gene>